<feature type="domain" description="GGDEF" evidence="3">
    <location>
        <begin position="235"/>
        <end position="368"/>
    </location>
</feature>
<dbReference type="SUPFAM" id="SSF141868">
    <property type="entry name" value="EAL domain-like"/>
    <property type="match status" value="1"/>
</dbReference>
<feature type="compositionally biased region" description="Basic and acidic residues" evidence="1">
    <location>
        <begin position="53"/>
        <end position="71"/>
    </location>
</feature>
<accession>A0ABS9Z0M1</accession>
<dbReference type="InterPro" id="IPR001633">
    <property type="entry name" value="EAL_dom"/>
</dbReference>
<keyword evidence="5" id="KW-1185">Reference proteome</keyword>
<dbReference type="InterPro" id="IPR043128">
    <property type="entry name" value="Rev_trsase/Diguanyl_cyclase"/>
</dbReference>
<dbReference type="InterPro" id="IPR035965">
    <property type="entry name" value="PAS-like_dom_sf"/>
</dbReference>
<sequence length="624" mass="68364">MQLRYFAVPPRKSALAGKHADEPATERRQAPASPLATQPQVAAQPAMALAAAREPEPRRPAAAPQRERSAPDPRAILDSIGQTVYDWDLDSDRIQWGPNAESVFGFNNLGAISTGRAYAECLSPDSENSPYEAIARSNASDEGMGVAFQICYGIVPPDHARQATIWIEDTGRWFAGPDGRPAHAHGLIRVITERDRLERQLVFKSRFDPLTGVLNRANLLEQSTHFFAMAAKRKQSFAAMLIGVDNLFMLNRTYGYDVADEVIAGLAKRLRANCRERDLLARYAGNKFGLALENCDGPELRAAGERLIEVVASSPFETSAGPVPVSLRIGGAVAPRNGRSAHVLFQHAEEALDLARQPGAARLVAYEPSLAREDSRMRALKISDEIVSALHEGRILIALQPLVRAATGKPALHEALMRLRRADGSLAALASVLPTAEKSGLIQMIDQRVLELALKKLADYPDMRIAVNVSGQTLHAPDFFSRLRALLDPEPELARRLTIELTETCAIEDVEATIKAVAAIKEFGAQVAMDDFGSGHTSFKNLRRFDFDLVKIDGAFVQNMSRSEDDRFFVRTLIDLARHVGIPVVAEWVEDQDTADMLRDWGVDYLQGDFFAAATVTGDPHPAA</sequence>
<dbReference type="InterPro" id="IPR029787">
    <property type="entry name" value="Nucleotide_cyclase"/>
</dbReference>
<dbReference type="EMBL" id="JAIVFP010000001">
    <property type="protein sequence ID" value="MCI4681191.1"/>
    <property type="molecule type" value="Genomic_DNA"/>
</dbReference>
<dbReference type="Gene3D" id="3.30.70.270">
    <property type="match status" value="1"/>
</dbReference>
<feature type="domain" description="EAL" evidence="2">
    <location>
        <begin position="379"/>
        <end position="624"/>
    </location>
</feature>
<feature type="compositionally biased region" description="Low complexity" evidence="1">
    <location>
        <begin position="36"/>
        <end position="52"/>
    </location>
</feature>
<dbReference type="NCBIfam" id="TIGR00254">
    <property type="entry name" value="GGDEF"/>
    <property type="match status" value="1"/>
</dbReference>
<protein>
    <submittedName>
        <fullName evidence="4">Bifunctional diguanylate cyclase/phosphodiesterase</fullName>
    </submittedName>
</protein>
<evidence type="ECO:0000313" key="4">
    <source>
        <dbReference type="EMBL" id="MCI4681191.1"/>
    </source>
</evidence>
<dbReference type="Proteomes" id="UP001139104">
    <property type="component" value="Unassembled WGS sequence"/>
</dbReference>
<feature type="region of interest" description="Disordered" evidence="1">
    <location>
        <begin position="1"/>
        <end position="75"/>
    </location>
</feature>
<organism evidence="4 5">
    <name type="scientific">Candidatus Rhodoblastus alkanivorans</name>
    <dbReference type="NCBI Taxonomy" id="2954117"/>
    <lineage>
        <taxon>Bacteria</taxon>
        <taxon>Pseudomonadati</taxon>
        <taxon>Pseudomonadota</taxon>
        <taxon>Alphaproteobacteria</taxon>
        <taxon>Hyphomicrobiales</taxon>
        <taxon>Rhodoblastaceae</taxon>
        <taxon>Rhodoblastus</taxon>
    </lineage>
</organism>
<dbReference type="SMART" id="SM00267">
    <property type="entry name" value="GGDEF"/>
    <property type="match status" value="1"/>
</dbReference>
<dbReference type="PROSITE" id="PS50883">
    <property type="entry name" value="EAL"/>
    <property type="match status" value="1"/>
</dbReference>
<proteinExistence type="predicted"/>
<evidence type="ECO:0000313" key="5">
    <source>
        <dbReference type="Proteomes" id="UP001139104"/>
    </source>
</evidence>
<evidence type="ECO:0000259" key="3">
    <source>
        <dbReference type="PROSITE" id="PS50887"/>
    </source>
</evidence>
<comment type="caution">
    <text evidence="4">The sequence shown here is derived from an EMBL/GenBank/DDBJ whole genome shotgun (WGS) entry which is preliminary data.</text>
</comment>
<dbReference type="SUPFAM" id="SSF55073">
    <property type="entry name" value="Nucleotide cyclase"/>
    <property type="match status" value="1"/>
</dbReference>
<dbReference type="InterPro" id="IPR000160">
    <property type="entry name" value="GGDEF_dom"/>
</dbReference>
<dbReference type="Gene3D" id="3.30.450.20">
    <property type="entry name" value="PAS domain"/>
    <property type="match status" value="1"/>
</dbReference>
<dbReference type="Gene3D" id="3.20.20.450">
    <property type="entry name" value="EAL domain"/>
    <property type="match status" value="1"/>
</dbReference>
<feature type="compositionally biased region" description="Basic and acidic residues" evidence="1">
    <location>
        <begin position="18"/>
        <end position="29"/>
    </location>
</feature>
<evidence type="ECO:0000259" key="2">
    <source>
        <dbReference type="PROSITE" id="PS50883"/>
    </source>
</evidence>
<dbReference type="CDD" id="cd01949">
    <property type="entry name" value="GGDEF"/>
    <property type="match status" value="1"/>
</dbReference>
<dbReference type="Pfam" id="PF00990">
    <property type="entry name" value="GGDEF"/>
    <property type="match status" value="1"/>
</dbReference>
<name>A0ABS9Z0M1_9HYPH</name>
<dbReference type="Pfam" id="PF00563">
    <property type="entry name" value="EAL"/>
    <property type="match status" value="1"/>
</dbReference>
<dbReference type="CDD" id="cd01948">
    <property type="entry name" value="EAL"/>
    <property type="match status" value="1"/>
</dbReference>
<dbReference type="PANTHER" id="PTHR33121">
    <property type="entry name" value="CYCLIC DI-GMP PHOSPHODIESTERASE PDEF"/>
    <property type="match status" value="1"/>
</dbReference>
<dbReference type="PANTHER" id="PTHR33121:SF79">
    <property type="entry name" value="CYCLIC DI-GMP PHOSPHODIESTERASE PDED-RELATED"/>
    <property type="match status" value="1"/>
</dbReference>
<dbReference type="SMART" id="SM00052">
    <property type="entry name" value="EAL"/>
    <property type="match status" value="1"/>
</dbReference>
<evidence type="ECO:0000256" key="1">
    <source>
        <dbReference type="SAM" id="MobiDB-lite"/>
    </source>
</evidence>
<dbReference type="PROSITE" id="PS50887">
    <property type="entry name" value="GGDEF"/>
    <property type="match status" value="1"/>
</dbReference>
<dbReference type="RefSeq" id="WP_243065272.1">
    <property type="nucleotide sequence ID" value="NZ_JAIVFK010000008.1"/>
</dbReference>
<dbReference type="SUPFAM" id="SSF55785">
    <property type="entry name" value="PYP-like sensor domain (PAS domain)"/>
    <property type="match status" value="1"/>
</dbReference>
<dbReference type="InterPro" id="IPR050706">
    <property type="entry name" value="Cyclic-di-GMP_PDE-like"/>
</dbReference>
<reference evidence="4" key="1">
    <citation type="journal article" date="2022" name="ISME J.">
        <title>Identification of active gaseous-alkane degraders at natural gas seeps.</title>
        <authorList>
            <person name="Farhan Ul Haque M."/>
            <person name="Hernandez M."/>
            <person name="Crombie A.T."/>
            <person name="Murrell J.C."/>
        </authorList>
    </citation>
    <scope>NUCLEOTIDE SEQUENCE</scope>
    <source>
        <strain evidence="4">PC2</strain>
    </source>
</reference>
<gene>
    <name evidence="4" type="ORF">K2U94_00120</name>
</gene>
<dbReference type="InterPro" id="IPR035919">
    <property type="entry name" value="EAL_sf"/>
</dbReference>